<protein>
    <submittedName>
        <fullName evidence="1">Uncharacterized protein</fullName>
    </submittedName>
</protein>
<dbReference type="PRINTS" id="PR00081">
    <property type="entry name" value="GDHRDH"/>
</dbReference>
<dbReference type="PANTHER" id="PTHR43975:SF2">
    <property type="entry name" value="EG:BACR7A4.14 PROTEIN-RELATED"/>
    <property type="match status" value="1"/>
</dbReference>
<evidence type="ECO:0000313" key="2">
    <source>
        <dbReference type="Proteomes" id="UP000823941"/>
    </source>
</evidence>
<dbReference type="Proteomes" id="UP000823941">
    <property type="component" value="Chromosome 31"/>
</dbReference>
<dbReference type="Pfam" id="PF13561">
    <property type="entry name" value="adh_short_C2"/>
    <property type="match status" value="1"/>
</dbReference>
<accession>A0ABQ7PQU3</accession>
<name>A0ABQ7PQU3_PLUXY</name>
<organism evidence="1 2">
    <name type="scientific">Plutella xylostella</name>
    <name type="common">Diamondback moth</name>
    <name type="synonym">Plutella maculipennis</name>
    <dbReference type="NCBI Taxonomy" id="51655"/>
    <lineage>
        <taxon>Eukaryota</taxon>
        <taxon>Metazoa</taxon>
        <taxon>Ecdysozoa</taxon>
        <taxon>Arthropoda</taxon>
        <taxon>Hexapoda</taxon>
        <taxon>Insecta</taxon>
        <taxon>Pterygota</taxon>
        <taxon>Neoptera</taxon>
        <taxon>Endopterygota</taxon>
        <taxon>Lepidoptera</taxon>
        <taxon>Glossata</taxon>
        <taxon>Ditrysia</taxon>
        <taxon>Yponomeutoidea</taxon>
        <taxon>Plutellidae</taxon>
        <taxon>Plutella</taxon>
    </lineage>
</organism>
<gene>
    <name evidence="1" type="ORF">JYU34_022348</name>
</gene>
<evidence type="ECO:0000313" key="1">
    <source>
        <dbReference type="EMBL" id="KAG7295332.1"/>
    </source>
</evidence>
<keyword evidence="2" id="KW-1185">Reference proteome</keyword>
<sequence>MDFKDKVVIVTGGSSGIGAASARLFASHGALVAIIGRNVQRLDAVAKDCETKSGNLPLRIALDLTSKGACEEVVKATVDKYKRIDVLVNSAGKGNMASLFDDNIDGFDELIALNLKVPYRLTQLCVPYLIKTKGNIVNVYEAPVRSRPGMLQFSMVRDALDRFTKAGAAELVGEGVRMNGVRTCMVRSNFLQNYNIPDDQRDVVINNLAEQVMPFKRPIEAEEVARLIVFTASDMCASLNATSLCVDGAASSF</sequence>
<comment type="caution">
    <text evidence="1">The sequence shown here is derived from an EMBL/GenBank/DDBJ whole genome shotgun (WGS) entry which is preliminary data.</text>
</comment>
<reference evidence="1 2" key="1">
    <citation type="submission" date="2021-06" db="EMBL/GenBank/DDBJ databases">
        <title>A haploid diamondback moth (Plutella xylostella L.) genome assembly resolves 31 chromosomes and identifies a diamide resistance mutation.</title>
        <authorList>
            <person name="Ward C.M."/>
            <person name="Perry K.D."/>
            <person name="Baker G."/>
            <person name="Powis K."/>
            <person name="Heckel D.G."/>
            <person name="Baxter S.W."/>
        </authorList>
    </citation>
    <scope>NUCLEOTIDE SEQUENCE [LARGE SCALE GENOMIC DNA]</scope>
    <source>
        <strain evidence="1 2">LV</strain>
        <tissue evidence="1">Single pupa</tissue>
    </source>
</reference>
<dbReference type="SUPFAM" id="SSF51735">
    <property type="entry name" value="NAD(P)-binding Rossmann-fold domains"/>
    <property type="match status" value="1"/>
</dbReference>
<dbReference type="Gene3D" id="3.40.50.720">
    <property type="entry name" value="NAD(P)-binding Rossmann-like Domain"/>
    <property type="match status" value="1"/>
</dbReference>
<dbReference type="InterPro" id="IPR036291">
    <property type="entry name" value="NAD(P)-bd_dom_sf"/>
</dbReference>
<dbReference type="PANTHER" id="PTHR43975">
    <property type="entry name" value="ZGC:101858"/>
    <property type="match status" value="1"/>
</dbReference>
<dbReference type="InterPro" id="IPR002347">
    <property type="entry name" value="SDR_fam"/>
</dbReference>
<dbReference type="EMBL" id="JAHIBW010000031">
    <property type="protein sequence ID" value="KAG7295332.1"/>
    <property type="molecule type" value="Genomic_DNA"/>
</dbReference>
<proteinExistence type="predicted"/>